<proteinExistence type="predicted"/>
<evidence type="ECO:0008006" key="3">
    <source>
        <dbReference type="Google" id="ProtNLM"/>
    </source>
</evidence>
<comment type="caution">
    <text evidence="1">The sequence shown here is derived from an EMBL/GenBank/DDBJ whole genome shotgun (WGS) entry which is preliminary data.</text>
</comment>
<reference evidence="1 2" key="1">
    <citation type="submission" date="2022-05" db="EMBL/GenBank/DDBJ databases">
        <title>Streptomyces sp. nov. RY43-2 isolated from soil of a peat swamp forest.</title>
        <authorList>
            <person name="Kanchanasin P."/>
            <person name="Tanasupawat S."/>
            <person name="Phongsopitanun W."/>
        </authorList>
    </citation>
    <scope>NUCLEOTIDE SEQUENCE [LARGE SCALE GENOMIC DNA]</scope>
    <source>
        <strain evidence="1 2">RY43-2</strain>
    </source>
</reference>
<keyword evidence="2" id="KW-1185">Reference proteome</keyword>
<accession>A0ABT0Z9H5</accession>
<name>A0ABT0Z9H5_9ACTN</name>
<dbReference type="EMBL" id="JAMWMR010000004">
    <property type="protein sequence ID" value="MCN9240403.1"/>
    <property type="molecule type" value="Genomic_DNA"/>
</dbReference>
<organism evidence="1 2">
    <name type="scientific">Streptomyces macrolidinus</name>
    <dbReference type="NCBI Taxonomy" id="2952607"/>
    <lineage>
        <taxon>Bacteria</taxon>
        <taxon>Bacillati</taxon>
        <taxon>Actinomycetota</taxon>
        <taxon>Actinomycetes</taxon>
        <taxon>Kitasatosporales</taxon>
        <taxon>Streptomycetaceae</taxon>
        <taxon>Streptomyces</taxon>
    </lineage>
</organism>
<gene>
    <name evidence="1" type="ORF">NGF19_06270</name>
</gene>
<sequence length="145" mass="15912">MKPTPPTASVLTTAFYAFYDLHRPAYHAYAAARLPQEEAQLSVTQLFNLIAGNWTWLMTERCPSAWAWEEHTRAVARRAGRTSTPAEDAAFLHDDLRLSIDRIAIITGAAPARVTALLAAARRICQPAGPSAVLQHGLAGPPRRR</sequence>
<dbReference type="Proteomes" id="UP001523219">
    <property type="component" value="Unassembled WGS sequence"/>
</dbReference>
<evidence type="ECO:0000313" key="1">
    <source>
        <dbReference type="EMBL" id="MCN9240403.1"/>
    </source>
</evidence>
<dbReference type="RefSeq" id="WP_252422803.1">
    <property type="nucleotide sequence ID" value="NZ_JAMWMR010000004.1"/>
</dbReference>
<protein>
    <recommendedName>
        <fullName evidence="3">MarR family transcriptional regulator</fullName>
    </recommendedName>
</protein>
<evidence type="ECO:0000313" key="2">
    <source>
        <dbReference type="Proteomes" id="UP001523219"/>
    </source>
</evidence>